<dbReference type="InterPro" id="IPR032914">
    <property type="entry name" value="Vam6/VPS39/TRAP1"/>
</dbReference>
<feature type="compositionally biased region" description="Polar residues" evidence="5">
    <location>
        <begin position="499"/>
        <end position="512"/>
    </location>
</feature>
<dbReference type="PROSITE" id="PS50236">
    <property type="entry name" value="CHCR"/>
    <property type="match status" value="1"/>
</dbReference>
<dbReference type="PANTHER" id="PTHR12894">
    <property type="entry name" value="CNH DOMAIN CONTAINING"/>
    <property type="match status" value="1"/>
</dbReference>
<dbReference type="EMBL" id="KV454538">
    <property type="protein sequence ID" value="ODV70524.1"/>
    <property type="molecule type" value="Genomic_DNA"/>
</dbReference>
<evidence type="ECO:0000259" key="6">
    <source>
        <dbReference type="PROSITE" id="PS50219"/>
    </source>
</evidence>
<dbReference type="GO" id="GO:0034058">
    <property type="term" value="P:endosomal vesicle fusion"/>
    <property type="evidence" value="ECO:0007669"/>
    <property type="project" value="TreeGrafter"/>
</dbReference>
<dbReference type="GO" id="GO:0004180">
    <property type="term" value="F:carboxypeptidase activity"/>
    <property type="evidence" value="ECO:0007669"/>
    <property type="project" value="UniProtKB-KW"/>
</dbReference>
<keyword evidence="7" id="KW-0121">Carboxypeptidase</keyword>
<dbReference type="RefSeq" id="XP_020079591.1">
    <property type="nucleotide sequence ID" value="XM_020218199.1"/>
</dbReference>
<evidence type="ECO:0000313" key="7">
    <source>
        <dbReference type="EMBL" id="ODV70524.1"/>
    </source>
</evidence>
<dbReference type="InterPro" id="IPR036322">
    <property type="entry name" value="WD40_repeat_dom_sf"/>
</dbReference>
<dbReference type="Proteomes" id="UP000095085">
    <property type="component" value="Unassembled WGS sequence"/>
</dbReference>
<dbReference type="GO" id="GO:0012505">
    <property type="term" value="C:endomembrane system"/>
    <property type="evidence" value="ECO:0007669"/>
    <property type="project" value="UniProtKB-SubCell"/>
</dbReference>
<dbReference type="GO" id="GO:0006886">
    <property type="term" value="P:intracellular protein transport"/>
    <property type="evidence" value="ECO:0007669"/>
    <property type="project" value="UniProtKB-UniRule"/>
</dbReference>
<sequence length="1029" mass="118406">MNIDIIKPFNRLDISSSSSKVSSLHFAHSKLYVGYYNGDLSVHLAGNGQANRKIQRSLNPQKSFNEVKGLFNDNNHSQLFSLESKFSNVTENGSSIDSISVLPLANDSSKTILAIGSAGVLRIVEAVGRRIHTIMMFDEAKSYVGYEYLSDQQKFIIAAKKKVLVYDVVQKSRNITHFNKIKELSLKDKVKAIGIIPNQEILIASVYDFVLLDIETFGLKSLPVDESSLYNFNHSTSFSYFGISYSGPQTQIINISSNKTLLIKDTQVVSLITKDGSPCIIEQSPIKFSTIPIRISFIKPLYLVLIYPKKIDIIDIKTGDLIQRFHQQINSNSIFTTIDSDNFIMGSGTDILIFKVLDLKNQIHQYLSIRGAGSHSKNTIDPKNDLRLIGLEKAISLVSLENDKEEDQKNKLLYIRTFYITKAKILFESYSKYHESLVDISSEWLIPYDEILPLFPDFLNGEKYNPNDAMTINSVDSGRSISPNIVKRILVSDIEGNKHNNSTDSGTENEANSKISTPSSPSSKPQQQMNLQHKSQHMRKFSKALNNLIVYLTDQRRIHANFLDNRDLEWKGVKVNPVDIYPILENAQDKKQLNSQLRQIATTIDTSLFLCYYYMKPMLLGPLLRLPNNNCNARIVNECLLSDLHKHTDQLQNFLKELLDFYFGRKLHKDALEMLYKLAHEEKKDDHEFDRFIGGVDLTIQYLNKLGNEHLDLIFKFAHWVITEETDDIKHGELLFMNDLYECESYNNTKVLDYFISVIKSDELAIRYLEWLLFESDVFDGKQHLKFYTRLCLLYLKKLKEGADKWYPKLYNFLETSTSYEPWTVLKNIPTSEDRYLRLTIFIYKRLGEHDKSIDVLFNQLDDLDAAMTYCSDIYYQPHNKTTGENLLHKLMEDLLIHYDENLDKIEKLLILQGSKMSILRILTSLPNSFPMNKLSIFLQANLRNIQELLHDSRLAQQLYKVGSQKTRHKLLTKQSEGYPVQNARQLCGICNKKLGYTVLSIDKNNQVVHYGCFQRERAGTDPRRKSHT</sequence>
<dbReference type="InterPro" id="IPR019453">
    <property type="entry name" value="VPS39/TGFA1_Znf"/>
</dbReference>
<dbReference type="SUPFAM" id="SSF50978">
    <property type="entry name" value="WD40 repeat-like"/>
    <property type="match status" value="1"/>
</dbReference>
<evidence type="ECO:0000256" key="1">
    <source>
        <dbReference type="ARBA" id="ARBA00004184"/>
    </source>
</evidence>
<evidence type="ECO:0000256" key="4">
    <source>
        <dbReference type="PROSITE-ProRule" id="PRU01006"/>
    </source>
</evidence>
<dbReference type="OrthoDB" id="5325112at2759"/>
<feature type="region of interest" description="Disordered" evidence="5">
    <location>
        <begin position="496"/>
        <end position="536"/>
    </location>
</feature>
<dbReference type="Pfam" id="PF10366">
    <property type="entry name" value="Vps39_1"/>
    <property type="match status" value="1"/>
</dbReference>
<keyword evidence="7" id="KW-0645">Protease</keyword>
<keyword evidence="7" id="KW-0378">Hydrolase</keyword>
<keyword evidence="8" id="KW-1185">Reference proteome</keyword>
<comment type="similarity">
    <text evidence="3">Belongs to the VAM6/VPS39 family.</text>
</comment>
<gene>
    <name evidence="7" type="ORF">HYPBUDRAFT_102472</name>
</gene>
<dbReference type="STRING" id="984485.A0A1E4RTA4"/>
<dbReference type="InterPro" id="IPR019452">
    <property type="entry name" value="VPS39/TGF_beta_rcpt-assoc_1"/>
</dbReference>
<evidence type="ECO:0000313" key="8">
    <source>
        <dbReference type="Proteomes" id="UP000095085"/>
    </source>
</evidence>
<feature type="domain" description="CNH" evidence="6">
    <location>
        <begin position="11"/>
        <end position="344"/>
    </location>
</feature>
<organism evidence="7 8">
    <name type="scientific">Hyphopichia burtonii NRRL Y-1933</name>
    <dbReference type="NCBI Taxonomy" id="984485"/>
    <lineage>
        <taxon>Eukaryota</taxon>
        <taxon>Fungi</taxon>
        <taxon>Dikarya</taxon>
        <taxon>Ascomycota</taxon>
        <taxon>Saccharomycotina</taxon>
        <taxon>Pichiomycetes</taxon>
        <taxon>Debaryomycetaceae</taxon>
        <taxon>Hyphopichia</taxon>
    </lineage>
</organism>
<comment type="subcellular location">
    <subcellularLocation>
        <location evidence="1">Endomembrane system</location>
        <topology evidence="1">Peripheral membrane protein</topology>
    </subcellularLocation>
</comment>
<evidence type="ECO:0000256" key="3">
    <source>
        <dbReference type="ARBA" id="ARBA00038201"/>
    </source>
</evidence>
<dbReference type="Pfam" id="PF00780">
    <property type="entry name" value="CNH"/>
    <property type="match status" value="1"/>
</dbReference>
<accession>A0A1E4RTA4</accession>
<proteinExistence type="inferred from homology"/>
<name>A0A1E4RTA4_9ASCO</name>
<dbReference type="AlphaFoldDB" id="A0A1E4RTA4"/>
<dbReference type="PANTHER" id="PTHR12894:SF49">
    <property type="entry name" value="VAM6_VPS39-LIKE PROTEIN"/>
    <property type="match status" value="1"/>
</dbReference>
<evidence type="ECO:0000256" key="5">
    <source>
        <dbReference type="SAM" id="MobiDB-lite"/>
    </source>
</evidence>
<dbReference type="GeneID" id="30992749"/>
<dbReference type="GO" id="GO:0000329">
    <property type="term" value="C:fungal-type vacuole membrane"/>
    <property type="evidence" value="ECO:0007669"/>
    <property type="project" value="TreeGrafter"/>
</dbReference>
<dbReference type="GO" id="GO:0006914">
    <property type="term" value="P:autophagy"/>
    <property type="evidence" value="ECO:0007669"/>
    <property type="project" value="TreeGrafter"/>
</dbReference>
<feature type="compositionally biased region" description="Low complexity" evidence="5">
    <location>
        <begin position="513"/>
        <end position="528"/>
    </location>
</feature>
<reference evidence="8" key="1">
    <citation type="submission" date="2016-05" db="EMBL/GenBank/DDBJ databases">
        <title>Comparative genomics of biotechnologically important yeasts.</title>
        <authorList>
            <consortium name="DOE Joint Genome Institute"/>
            <person name="Riley R."/>
            <person name="Haridas S."/>
            <person name="Wolfe K.H."/>
            <person name="Lopes M.R."/>
            <person name="Hittinger C.T."/>
            <person name="Goker M."/>
            <person name="Salamov A."/>
            <person name="Wisecaver J."/>
            <person name="Long T.M."/>
            <person name="Aerts A.L."/>
            <person name="Barry K."/>
            <person name="Choi C."/>
            <person name="Clum A."/>
            <person name="Coughlan A.Y."/>
            <person name="Deshpande S."/>
            <person name="Douglass A.P."/>
            <person name="Hanson S.J."/>
            <person name="Klenk H.-P."/>
            <person name="Labutti K."/>
            <person name="Lapidus A."/>
            <person name="Lindquist E."/>
            <person name="Lipzen A."/>
            <person name="Meier-Kolthoff J.P."/>
            <person name="Ohm R.A."/>
            <person name="Otillar R.P."/>
            <person name="Pangilinan J."/>
            <person name="Peng Y."/>
            <person name="Rokas A."/>
            <person name="Rosa C.A."/>
            <person name="Scheuner C."/>
            <person name="Sibirny A.A."/>
            <person name="Slot J.C."/>
            <person name="Stielow J.B."/>
            <person name="Sun H."/>
            <person name="Kurtzman C.P."/>
            <person name="Blackwell M."/>
            <person name="Grigoriev I.V."/>
            <person name="Jeffries T.W."/>
        </authorList>
    </citation>
    <scope>NUCLEOTIDE SEQUENCE [LARGE SCALE GENOMIC DNA]</scope>
    <source>
        <strain evidence="8">NRRL Y-1933</strain>
    </source>
</reference>
<evidence type="ECO:0000256" key="2">
    <source>
        <dbReference type="ARBA" id="ARBA00023136"/>
    </source>
</evidence>
<keyword evidence="2" id="KW-0472">Membrane</keyword>
<dbReference type="PROSITE" id="PS50219">
    <property type="entry name" value="CNH"/>
    <property type="match status" value="1"/>
</dbReference>
<protein>
    <submittedName>
        <fullName evidence="7">Vacuolar carboxypeptidase Y</fullName>
    </submittedName>
</protein>
<dbReference type="Pfam" id="PF10367">
    <property type="entry name" value="zf-Vps39_C"/>
    <property type="match status" value="1"/>
</dbReference>
<dbReference type="InterPro" id="IPR001180">
    <property type="entry name" value="CNH_dom"/>
</dbReference>
<dbReference type="InterPro" id="IPR000547">
    <property type="entry name" value="Clathrin_H-chain/VPS_repeat"/>
</dbReference>
<feature type="repeat" description="CHCR" evidence="4">
    <location>
        <begin position="739"/>
        <end position="900"/>
    </location>
</feature>